<reference evidence="8" key="4">
    <citation type="submission" date="2016-01" db="EMBL/GenBank/DDBJ databases">
        <authorList>
            <person name="Mitreva M."/>
            <person name="Pepin K.H."/>
            <person name="Mihindukulasuriya K.A."/>
            <person name="Fulton R."/>
            <person name="Fronick C."/>
            <person name="O'Laughlin M."/>
            <person name="Miner T."/>
            <person name="Herter B."/>
            <person name="Rosa B.A."/>
            <person name="Cordes M."/>
            <person name="Tomlinson C."/>
            <person name="Wollam A."/>
            <person name="Palsikar V.B."/>
            <person name="Mardis E.R."/>
            <person name="Wilson R.K."/>
        </authorList>
    </citation>
    <scope>NUCLEOTIDE SEQUENCE [LARGE SCALE GENOMIC DNA]</scope>
    <source>
        <strain evidence="8">GED7749B</strain>
    </source>
</reference>
<dbReference type="GeneID" id="29813095"/>
<dbReference type="Proteomes" id="UP000070376">
    <property type="component" value="Unassembled WGS sequence"/>
</dbReference>
<evidence type="ECO:0000313" key="7">
    <source>
        <dbReference type="Proteomes" id="UP000032024"/>
    </source>
</evidence>
<name>A0A0C5C3I0_HEYCO</name>
<reference evidence="4" key="1">
    <citation type="submission" date="2015-01" db="EMBL/GenBank/DDBJ databases">
        <title>Comparative genome analysis of Bacillus coagulans HM-08, Clostridium butyricum HM-68, Bacillus subtilis HM-66 and Bacillus licheniformis BL-09.</title>
        <authorList>
            <person name="Zhang H."/>
        </authorList>
    </citation>
    <scope>NUCLEOTIDE SEQUENCE [LARGE SCALE GENOMIC DNA]</scope>
    <source>
        <strain evidence="4">HM-08</strain>
    </source>
</reference>
<dbReference type="SUPFAM" id="SSF53807">
    <property type="entry name" value="Helical backbone' metal receptor"/>
    <property type="match status" value="1"/>
</dbReference>
<evidence type="ECO:0000313" key="4">
    <source>
        <dbReference type="EMBL" id="AJO21129.1"/>
    </source>
</evidence>
<dbReference type="EMBL" id="LRPN01000074">
    <property type="protein sequence ID" value="KWZ81467.1"/>
    <property type="molecule type" value="Genomic_DNA"/>
</dbReference>
<reference evidence="6" key="5">
    <citation type="submission" date="2023-06" db="EMBL/GenBank/DDBJ databases">
        <title>Probiogenomic evaluation and L lactic producing Weizmannia coaggulans BKMTCR2-2 from tree bark.</title>
        <authorList>
            <person name="Mahittikon J."/>
            <person name="Tanasupawat S."/>
        </authorList>
    </citation>
    <scope>NUCLEOTIDE SEQUENCE</scope>
    <source>
        <strain evidence="6">BKMTCR2-2</strain>
    </source>
</reference>
<dbReference type="PATRIC" id="fig|1398.18.peg.337"/>
<keyword evidence="7" id="KW-1185">Reference proteome</keyword>
<dbReference type="InterPro" id="IPR002491">
    <property type="entry name" value="ABC_transptr_periplasmic_BD"/>
</dbReference>
<dbReference type="InterPro" id="IPR050902">
    <property type="entry name" value="ABC_Transporter_SBP"/>
</dbReference>
<reference evidence="5" key="3">
    <citation type="submission" date="2016-01" db="EMBL/GenBank/DDBJ databases">
        <authorList>
            <person name="Oliw E.H."/>
        </authorList>
    </citation>
    <scope>NUCLEOTIDE SEQUENCE [LARGE SCALE GENOMIC DNA]</scope>
    <source>
        <strain evidence="5">GED7749B</strain>
    </source>
</reference>
<dbReference type="PANTHER" id="PTHR30535">
    <property type="entry name" value="VITAMIN B12-BINDING PROTEIN"/>
    <property type="match status" value="1"/>
</dbReference>
<keyword evidence="2" id="KW-0732">Signal</keyword>
<organism evidence="5 8">
    <name type="scientific">Heyndrickxia coagulans</name>
    <name type="common">Weizmannia coagulans</name>
    <dbReference type="NCBI Taxonomy" id="1398"/>
    <lineage>
        <taxon>Bacteria</taxon>
        <taxon>Bacillati</taxon>
        <taxon>Bacillota</taxon>
        <taxon>Bacilli</taxon>
        <taxon>Bacillales</taxon>
        <taxon>Bacillaceae</taxon>
        <taxon>Heyndrickxia</taxon>
    </lineage>
</organism>
<gene>
    <name evidence="5" type="ORF">HMPREF3213_01995</name>
    <name evidence="6" type="ORF">QN341_12255</name>
    <name evidence="4" type="ORF">SB48_HM08orf00514</name>
</gene>
<evidence type="ECO:0000256" key="2">
    <source>
        <dbReference type="SAM" id="SignalP"/>
    </source>
</evidence>
<dbReference type="PROSITE" id="PS50983">
    <property type="entry name" value="FE_B12_PBP"/>
    <property type="match status" value="1"/>
</dbReference>
<dbReference type="Proteomes" id="UP001223084">
    <property type="component" value="Unassembled WGS sequence"/>
</dbReference>
<evidence type="ECO:0000313" key="6">
    <source>
        <dbReference type="EMBL" id="MDL5041797.1"/>
    </source>
</evidence>
<feature type="chain" id="PRO_5044541335" evidence="2">
    <location>
        <begin position="18"/>
        <end position="335"/>
    </location>
</feature>
<evidence type="ECO:0000313" key="8">
    <source>
        <dbReference type="Proteomes" id="UP000070376"/>
    </source>
</evidence>
<dbReference type="Proteomes" id="UP000032024">
    <property type="component" value="Chromosome"/>
</dbReference>
<feature type="domain" description="Fe/B12 periplasmic-binding" evidence="3">
    <location>
        <begin position="66"/>
        <end position="333"/>
    </location>
</feature>
<dbReference type="Pfam" id="PF01497">
    <property type="entry name" value="Peripla_BP_2"/>
    <property type="match status" value="1"/>
</dbReference>
<sequence>MKKGIFAGCLIALLVLAGCGNRETTGSEKNMKSKSNYPLTIHNYTKAEGGTTYKKKDQVFKEAPKRVMVTTRTAAELLLHLGLKDKIVGVGGNFGAPDKSVEKDYASLKILSNSYVGKEAALGTNPDLIVSRGGLFDNADWGVGTVDSLNDMGIHTYILESSIPGGTYDSIYKDIDNLGKIFNVQEKAKLFSNKLKARQKKITSELSGIQETKTFAYLHMSDPKEINIYSAYNETFFNNAFGMLKLKNIFQNVRGTVSVEQLVKANPDVLIVLNWENNADKVKKALYENPKLSSMKAIKNKQVYAMDYNELFGYSYNTLDGIEQLAKEMYPDQFK</sequence>
<dbReference type="EMBL" id="JASUZX010000002">
    <property type="protein sequence ID" value="MDL5041797.1"/>
    <property type="molecule type" value="Genomic_DNA"/>
</dbReference>
<evidence type="ECO:0000313" key="5">
    <source>
        <dbReference type="EMBL" id="KWZ81467.1"/>
    </source>
</evidence>
<accession>A0A0C5C3I0</accession>
<reference evidence="7" key="2">
    <citation type="submission" date="2015-01" db="EMBL/GenBank/DDBJ databases">
        <title>Comparative genome analysis of Bacillus coagulans HM-08, Clostridium butyricum HM-68, Bacillus subtilis HM-66 and Bacillus paralicheniformis BL-09.</title>
        <authorList>
            <person name="Zhang H."/>
        </authorList>
    </citation>
    <scope>NUCLEOTIDE SEQUENCE [LARGE SCALE GENOMIC DNA]</scope>
    <source>
        <strain evidence="7">HM-08</strain>
    </source>
</reference>
<dbReference type="EMBL" id="CP010525">
    <property type="protein sequence ID" value="AJO21129.1"/>
    <property type="molecule type" value="Genomic_DNA"/>
</dbReference>
<dbReference type="Gene3D" id="3.40.50.1980">
    <property type="entry name" value="Nitrogenase molybdenum iron protein domain"/>
    <property type="match status" value="2"/>
</dbReference>
<dbReference type="PROSITE" id="PS51257">
    <property type="entry name" value="PROKAR_LIPOPROTEIN"/>
    <property type="match status" value="1"/>
</dbReference>
<evidence type="ECO:0000256" key="1">
    <source>
        <dbReference type="ARBA" id="ARBA00008814"/>
    </source>
</evidence>
<dbReference type="AlphaFoldDB" id="A0A0C5C3I0"/>
<dbReference type="PANTHER" id="PTHR30535:SF34">
    <property type="entry name" value="MOLYBDATE-BINDING PROTEIN MOLA"/>
    <property type="match status" value="1"/>
</dbReference>
<evidence type="ECO:0000259" key="3">
    <source>
        <dbReference type="PROSITE" id="PS50983"/>
    </source>
</evidence>
<feature type="signal peptide" evidence="2">
    <location>
        <begin position="1"/>
        <end position="17"/>
    </location>
</feature>
<dbReference type="STRING" id="1398.AB434_0830"/>
<dbReference type="RefSeq" id="WP_014096845.1">
    <property type="nucleotide sequence ID" value="NZ_CP010525.1"/>
</dbReference>
<comment type="similarity">
    <text evidence="1">Belongs to the bacterial solute-binding protein 8 family.</text>
</comment>
<proteinExistence type="inferred from homology"/>
<protein>
    <submittedName>
        <fullName evidence="4">ABC transporter periplasmic protein</fullName>
    </submittedName>
    <submittedName>
        <fullName evidence="6">ABC transporter substrate-binding protein</fullName>
    </submittedName>
    <submittedName>
        <fullName evidence="5">Periplasmic binding protein</fullName>
    </submittedName>
</protein>